<dbReference type="SUPFAM" id="SSF56281">
    <property type="entry name" value="Metallo-hydrolase/oxidoreductase"/>
    <property type="match status" value="1"/>
</dbReference>
<evidence type="ECO:0000313" key="2">
    <source>
        <dbReference type="Proteomes" id="UP000249396"/>
    </source>
</evidence>
<dbReference type="InterPro" id="IPR036866">
    <property type="entry name" value="RibonucZ/Hydroxyglut_hydro"/>
</dbReference>
<dbReference type="PANTHER" id="PTHR46018:SF2">
    <property type="entry name" value="ZINC PHOSPHODIESTERASE ELAC PROTEIN 1"/>
    <property type="match status" value="1"/>
</dbReference>
<dbReference type="PANTHER" id="PTHR46018">
    <property type="entry name" value="ZINC PHOSPHODIESTERASE ELAC PROTEIN 1"/>
    <property type="match status" value="1"/>
</dbReference>
<sequence>MNEKFSRREVLKLSGVALGSMAVVGNTAIGGENQIHHDDPSQEDSLFRSLKPFKIGTPLGSNEMRISFMGTSVVQRRTQMCSSVFVELGSGDSFVFDCGAGVTVNYSTMQIPMSKMRNIFLTHLHGDHTSDLTHIYCFGPQQDGKSPLYVWGPSPSGIADPITSQTYDDGTVNFCQHFREMNRWHTESQSFVGTQWVGAEGDGYDIVATELNWQTGATSRYWSTNSSIPKPSSGNWIAYQNANGVKISFFPAVHDRNGSISYKLEWNGLSMIFTGDTKPNNFLINNATNGSTGVDVLISEMVVPPEVWAIKNGGAPNPTGAGLLVARTVQENSHTPEKALGYILNQTAKLGKAPRLAVATHFQAEDDTIYPALQNIRSWYSGDVTVATDLMVITVSKNSILKQKAIVSDYSWFPPIADPRAKNGTMPPKYTDTSSSNPYAPYAPLAQFDQSLLNQVIDPCLYDPTDFGCTHPYPSK</sequence>
<organism evidence="1 2">
    <name type="scientific">Candidatus Methylumidiphilus alinenensis</name>
    <dbReference type="NCBI Taxonomy" id="2202197"/>
    <lineage>
        <taxon>Bacteria</taxon>
        <taxon>Pseudomonadati</taxon>
        <taxon>Pseudomonadota</taxon>
        <taxon>Gammaproteobacteria</taxon>
        <taxon>Methylococcales</taxon>
        <taxon>Candidatus Methylumidiphilus</taxon>
    </lineage>
</organism>
<dbReference type="Pfam" id="PF23023">
    <property type="entry name" value="Anti-Pycsar_Apyc1"/>
    <property type="match status" value="1"/>
</dbReference>
<dbReference type="AlphaFoldDB" id="A0A2W4RIR6"/>
<gene>
    <name evidence="1" type="ORF">DM484_11060</name>
</gene>
<protein>
    <submittedName>
        <fullName evidence="1">MBL fold metallo-hydrolase</fullName>
    </submittedName>
</protein>
<dbReference type="EMBL" id="QJPH01000294">
    <property type="protein sequence ID" value="PZN79658.1"/>
    <property type="molecule type" value="Genomic_DNA"/>
</dbReference>
<keyword evidence="1" id="KW-0378">Hydrolase</keyword>
<dbReference type="Gene3D" id="3.60.15.10">
    <property type="entry name" value="Ribonuclease Z/Hydroxyacylglutathione hydrolase-like"/>
    <property type="match status" value="1"/>
</dbReference>
<proteinExistence type="predicted"/>
<accession>A0A2W4RIR6</accession>
<comment type="caution">
    <text evidence="1">The sequence shown here is derived from an EMBL/GenBank/DDBJ whole genome shotgun (WGS) entry which is preliminary data.</text>
</comment>
<reference evidence="1 2" key="1">
    <citation type="journal article" date="2018" name="Aquat. Microb. Ecol.">
        <title>Gammaproteobacterial methanotrophs dominate.</title>
        <authorList>
            <person name="Rissanen A.J."/>
            <person name="Saarenheimo J."/>
            <person name="Tiirola M."/>
            <person name="Peura S."/>
            <person name="Aalto S.L."/>
            <person name="Karvinen A."/>
            <person name="Nykanen H."/>
        </authorList>
    </citation>
    <scope>NUCLEOTIDE SEQUENCE [LARGE SCALE GENOMIC DNA]</scope>
    <source>
        <strain evidence="1">AMbin10</strain>
    </source>
</reference>
<evidence type="ECO:0000313" key="1">
    <source>
        <dbReference type="EMBL" id="PZN79658.1"/>
    </source>
</evidence>
<dbReference type="Proteomes" id="UP000249396">
    <property type="component" value="Unassembled WGS sequence"/>
</dbReference>
<name>A0A2W4RIR6_9GAMM</name>
<dbReference type="GO" id="GO:0042781">
    <property type="term" value="F:3'-tRNA processing endoribonuclease activity"/>
    <property type="evidence" value="ECO:0007669"/>
    <property type="project" value="TreeGrafter"/>
</dbReference>